<dbReference type="AlphaFoldDB" id="A0A8H6XYA8"/>
<feature type="transmembrane region" description="Helical" evidence="1">
    <location>
        <begin position="53"/>
        <end position="75"/>
    </location>
</feature>
<keyword evidence="1" id="KW-1133">Transmembrane helix</keyword>
<keyword evidence="3" id="KW-1185">Reference proteome</keyword>
<protein>
    <submittedName>
        <fullName evidence="2">Uncharacterized protein</fullName>
    </submittedName>
</protein>
<feature type="transmembrane region" description="Helical" evidence="1">
    <location>
        <begin position="87"/>
        <end position="106"/>
    </location>
</feature>
<evidence type="ECO:0000256" key="1">
    <source>
        <dbReference type="SAM" id="Phobius"/>
    </source>
</evidence>
<dbReference type="OrthoDB" id="3058784at2759"/>
<sequence length="172" mass="19107">MSSQPRTIKYALAFPSLICSLIVIIAMGYLASSDFQDRIYTDGLGPVGPLTDLVVGVLETLYLIIAISLTFTNIVVPTLTGILVDSLLLIPCYIIGISLPGSFIYWDYLGNEVGDCFLIPHEECRTLWHTFGALQLLAMVLQFFGLVLTIIDLVRVIQIHRDLKKKAFNEVK</sequence>
<dbReference type="EMBL" id="JACAZI010000011">
    <property type="protein sequence ID" value="KAF7348989.1"/>
    <property type="molecule type" value="Genomic_DNA"/>
</dbReference>
<feature type="transmembrane region" description="Helical" evidence="1">
    <location>
        <begin position="126"/>
        <end position="154"/>
    </location>
</feature>
<keyword evidence="1" id="KW-0472">Membrane</keyword>
<proteinExistence type="predicted"/>
<comment type="caution">
    <text evidence="2">The sequence shown here is derived from an EMBL/GenBank/DDBJ whole genome shotgun (WGS) entry which is preliminary data.</text>
</comment>
<reference evidence="2" key="1">
    <citation type="submission" date="2020-05" db="EMBL/GenBank/DDBJ databases">
        <title>Mycena genomes resolve the evolution of fungal bioluminescence.</title>
        <authorList>
            <person name="Tsai I.J."/>
        </authorList>
    </citation>
    <scope>NUCLEOTIDE SEQUENCE</scope>
    <source>
        <strain evidence="2">CCC161011</strain>
    </source>
</reference>
<dbReference type="Proteomes" id="UP000620124">
    <property type="component" value="Unassembled WGS sequence"/>
</dbReference>
<feature type="transmembrane region" description="Helical" evidence="1">
    <location>
        <begin position="12"/>
        <end position="33"/>
    </location>
</feature>
<name>A0A8H6XYA8_9AGAR</name>
<keyword evidence="1" id="KW-0812">Transmembrane</keyword>
<accession>A0A8H6XYA8</accession>
<organism evidence="2 3">
    <name type="scientific">Mycena venus</name>
    <dbReference type="NCBI Taxonomy" id="2733690"/>
    <lineage>
        <taxon>Eukaryota</taxon>
        <taxon>Fungi</taxon>
        <taxon>Dikarya</taxon>
        <taxon>Basidiomycota</taxon>
        <taxon>Agaricomycotina</taxon>
        <taxon>Agaricomycetes</taxon>
        <taxon>Agaricomycetidae</taxon>
        <taxon>Agaricales</taxon>
        <taxon>Marasmiineae</taxon>
        <taxon>Mycenaceae</taxon>
        <taxon>Mycena</taxon>
    </lineage>
</organism>
<evidence type="ECO:0000313" key="2">
    <source>
        <dbReference type="EMBL" id="KAF7348989.1"/>
    </source>
</evidence>
<evidence type="ECO:0000313" key="3">
    <source>
        <dbReference type="Proteomes" id="UP000620124"/>
    </source>
</evidence>
<gene>
    <name evidence="2" type="ORF">MVEN_01419900</name>
</gene>